<name>A0A6N4TFE0_9FIRM</name>
<sequence length="58" mass="6939">MNKCMFAAMTGLIVGMYLGYTKDDEIEDFCRQSKRAKRKMKKTYHKTMDNLMNYMELD</sequence>
<keyword evidence="2" id="KW-1185">Reference proteome</keyword>
<evidence type="ECO:0000313" key="2">
    <source>
        <dbReference type="Proteomes" id="UP000464754"/>
    </source>
</evidence>
<dbReference type="KEGG" id="aarg:Aargi30884_03720"/>
<dbReference type="AlphaFoldDB" id="A0A6N4TFE0"/>
<dbReference type="EMBL" id="AP019695">
    <property type="protein sequence ID" value="BBK21469.1"/>
    <property type="molecule type" value="Genomic_DNA"/>
</dbReference>
<accession>A0A6N4TFE0</accession>
<organism evidence="1 2">
    <name type="scientific">Amedibacterium intestinale</name>
    <dbReference type="NCBI Taxonomy" id="2583452"/>
    <lineage>
        <taxon>Bacteria</taxon>
        <taxon>Bacillati</taxon>
        <taxon>Bacillota</taxon>
        <taxon>Erysipelotrichia</taxon>
        <taxon>Erysipelotrichales</taxon>
        <taxon>Erysipelotrichaceae</taxon>
        <taxon>Amedibacterium</taxon>
    </lineage>
</organism>
<protein>
    <submittedName>
        <fullName evidence="1">Uncharacterized protein</fullName>
    </submittedName>
</protein>
<gene>
    <name evidence="1" type="ORF">Aargi30884_03720</name>
</gene>
<evidence type="ECO:0000313" key="1">
    <source>
        <dbReference type="EMBL" id="BBK21469.1"/>
    </source>
</evidence>
<dbReference type="Proteomes" id="UP000464754">
    <property type="component" value="Chromosome"/>
</dbReference>
<dbReference type="RefSeq" id="WP_164503359.1">
    <property type="nucleotide sequence ID" value="NZ_AP019695.1"/>
</dbReference>
<proteinExistence type="predicted"/>
<reference evidence="2" key="1">
    <citation type="submission" date="2019-05" db="EMBL/GenBank/DDBJ databases">
        <title>Complete genome sequencing of Absiella argi strain JCM 30884.</title>
        <authorList>
            <person name="Sakamoto M."/>
            <person name="Murakami T."/>
            <person name="Mori H."/>
        </authorList>
    </citation>
    <scope>NUCLEOTIDE SEQUENCE [LARGE SCALE GENOMIC DNA]</scope>
    <source>
        <strain evidence="2">JCM 30884</strain>
    </source>
</reference>